<sequence>MFMNAIGAIFVALLEFKYLTKCRREYGESDEKTDESDIKLLLRKLKLIVRLLTLLTLYTFVVSIIAWSQVSKLESGIKKGITKAMEEYRYDEEFKSELDRLQLQYKCCGENSYKDWFEVAWIDHENQLPKILESAGAKHKYVKDGKYFGHDVPFSCCKIGGDSDCAFYDVENALSIHKGSKKSLTINALGCTKRLHEKFVPWTKFLNFFRFIVLILITSSLIVVRLIQTYFASERILKQQPPIAYLF</sequence>
<dbReference type="PRINTS" id="PR00218">
    <property type="entry name" value="PERIPHERNRDS"/>
</dbReference>
<dbReference type="AlphaFoldDB" id="A0A443RE46"/>
<keyword evidence="4 5" id="KW-0472">Membrane</keyword>
<dbReference type="OrthoDB" id="9836210at2759"/>
<evidence type="ECO:0000256" key="1">
    <source>
        <dbReference type="ARBA" id="ARBA00004141"/>
    </source>
</evidence>
<keyword evidence="3 5" id="KW-1133">Transmembrane helix</keyword>
<keyword evidence="2 5" id="KW-0812">Transmembrane</keyword>
<evidence type="ECO:0000313" key="6">
    <source>
        <dbReference type="EMBL" id="RWS13546.1"/>
    </source>
</evidence>
<name>A0A443RE46_9ACAR</name>
<organism evidence="6 7">
    <name type="scientific">Dinothrombium tinctorium</name>
    <dbReference type="NCBI Taxonomy" id="1965070"/>
    <lineage>
        <taxon>Eukaryota</taxon>
        <taxon>Metazoa</taxon>
        <taxon>Ecdysozoa</taxon>
        <taxon>Arthropoda</taxon>
        <taxon>Chelicerata</taxon>
        <taxon>Arachnida</taxon>
        <taxon>Acari</taxon>
        <taxon>Acariformes</taxon>
        <taxon>Trombidiformes</taxon>
        <taxon>Prostigmata</taxon>
        <taxon>Anystina</taxon>
        <taxon>Parasitengona</taxon>
        <taxon>Trombidioidea</taxon>
        <taxon>Trombidiidae</taxon>
        <taxon>Dinothrombium</taxon>
    </lineage>
</organism>
<dbReference type="InterPro" id="IPR000830">
    <property type="entry name" value="Peripherin/rom-1"/>
</dbReference>
<protein>
    <submittedName>
        <fullName evidence="6">Sperm protein-like protein</fullName>
    </submittedName>
</protein>
<dbReference type="GO" id="GO:0007601">
    <property type="term" value="P:visual perception"/>
    <property type="evidence" value="ECO:0007669"/>
    <property type="project" value="InterPro"/>
</dbReference>
<evidence type="ECO:0000256" key="2">
    <source>
        <dbReference type="ARBA" id="ARBA00022692"/>
    </source>
</evidence>
<dbReference type="Gene3D" id="1.10.1450.10">
    <property type="entry name" value="Tetraspanin"/>
    <property type="match status" value="1"/>
</dbReference>
<comment type="subcellular location">
    <subcellularLocation>
        <location evidence="1">Membrane</location>
        <topology evidence="1">Multi-pass membrane protein</topology>
    </subcellularLocation>
</comment>
<reference evidence="6 7" key="1">
    <citation type="journal article" date="2018" name="Gigascience">
        <title>Genomes of trombidid mites reveal novel predicted allergens and laterally-transferred genes associated with secondary metabolism.</title>
        <authorList>
            <person name="Dong X."/>
            <person name="Chaisiri K."/>
            <person name="Xia D."/>
            <person name="Armstrong S.D."/>
            <person name="Fang Y."/>
            <person name="Donnelly M.J."/>
            <person name="Kadowaki T."/>
            <person name="McGarry J.W."/>
            <person name="Darby A.C."/>
            <person name="Makepeace B.L."/>
        </authorList>
    </citation>
    <scope>NUCLEOTIDE SEQUENCE [LARGE SCALE GENOMIC DNA]</scope>
    <source>
        <strain evidence="6">UoL-WK</strain>
    </source>
</reference>
<feature type="transmembrane region" description="Helical" evidence="5">
    <location>
        <begin position="208"/>
        <end position="227"/>
    </location>
</feature>
<dbReference type="SUPFAM" id="SSF48652">
    <property type="entry name" value="Tetraspanin"/>
    <property type="match status" value="1"/>
</dbReference>
<evidence type="ECO:0000313" key="7">
    <source>
        <dbReference type="Proteomes" id="UP000285301"/>
    </source>
</evidence>
<dbReference type="InterPro" id="IPR008952">
    <property type="entry name" value="Tetraspanin_EC2_sf"/>
</dbReference>
<comment type="caution">
    <text evidence="6">The sequence shown here is derived from an EMBL/GenBank/DDBJ whole genome shotgun (WGS) entry which is preliminary data.</text>
</comment>
<keyword evidence="7" id="KW-1185">Reference proteome</keyword>
<dbReference type="EMBL" id="NCKU01000954">
    <property type="protein sequence ID" value="RWS13546.1"/>
    <property type="molecule type" value="Genomic_DNA"/>
</dbReference>
<dbReference type="Pfam" id="PF00335">
    <property type="entry name" value="Tetraspanin"/>
    <property type="match status" value="1"/>
</dbReference>
<dbReference type="STRING" id="1965070.A0A443RE46"/>
<accession>A0A443RE46</accession>
<dbReference type="GO" id="GO:0016020">
    <property type="term" value="C:membrane"/>
    <property type="evidence" value="ECO:0007669"/>
    <property type="project" value="UniProtKB-SubCell"/>
</dbReference>
<proteinExistence type="predicted"/>
<evidence type="ECO:0000256" key="3">
    <source>
        <dbReference type="ARBA" id="ARBA00022989"/>
    </source>
</evidence>
<evidence type="ECO:0000256" key="5">
    <source>
        <dbReference type="SAM" id="Phobius"/>
    </source>
</evidence>
<dbReference type="Proteomes" id="UP000285301">
    <property type="component" value="Unassembled WGS sequence"/>
</dbReference>
<feature type="transmembrane region" description="Helical" evidence="5">
    <location>
        <begin position="47"/>
        <end position="67"/>
    </location>
</feature>
<gene>
    <name evidence="6" type="ORF">B4U79_18964</name>
</gene>
<evidence type="ECO:0000256" key="4">
    <source>
        <dbReference type="ARBA" id="ARBA00023136"/>
    </source>
</evidence>
<dbReference type="InterPro" id="IPR018499">
    <property type="entry name" value="Tetraspanin/Peripherin"/>
</dbReference>